<evidence type="ECO:0000256" key="9">
    <source>
        <dbReference type="PROSITE-ProRule" id="PRU00043"/>
    </source>
</evidence>
<dbReference type="PROSITE" id="PS50268">
    <property type="entry name" value="CADHERIN_2"/>
    <property type="match status" value="2"/>
</dbReference>
<proteinExistence type="predicted"/>
<dbReference type="PROSITE" id="PS00232">
    <property type="entry name" value="CADHERIN_1"/>
    <property type="match status" value="2"/>
</dbReference>
<dbReference type="PANTHER" id="PTHR24028:SF146">
    <property type="entry name" value="CADHERIN 96CB, ISOFORM D-RELATED"/>
    <property type="match status" value="1"/>
</dbReference>
<evidence type="ECO:0000256" key="7">
    <source>
        <dbReference type="ARBA" id="ARBA00023136"/>
    </source>
</evidence>
<dbReference type="SUPFAM" id="SSF49313">
    <property type="entry name" value="Cadherin-like"/>
    <property type="match status" value="1"/>
</dbReference>
<keyword evidence="12" id="KW-1185">Reference proteome</keyword>
<dbReference type="InterPro" id="IPR002126">
    <property type="entry name" value="Cadherin-like_dom"/>
</dbReference>
<dbReference type="PRINTS" id="PR00205">
    <property type="entry name" value="CADHERIN"/>
</dbReference>
<evidence type="ECO:0000256" key="8">
    <source>
        <dbReference type="ARBA" id="ARBA00023180"/>
    </source>
</evidence>
<evidence type="ECO:0000259" key="10">
    <source>
        <dbReference type="PROSITE" id="PS50268"/>
    </source>
</evidence>
<keyword evidence="7" id="KW-0472">Membrane</keyword>
<dbReference type="STRING" id="6182.A0A4Z2DS05"/>
<evidence type="ECO:0000256" key="3">
    <source>
        <dbReference type="ARBA" id="ARBA00022737"/>
    </source>
</evidence>
<protein>
    <submittedName>
        <fullName evidence="11">Protocadherin gamma-A2</fullName>
    </submittedName>
</protein>
<organism evidence="11 12">
    <name type="scientific">Schistosoma japonicum</name>
    <name type="common">Blood fluke</name>
    <dbReference type="NCBI Taxonomy" id="6182"/>
    <lineage>
        <taxon>Eukaryota</taxon>
        <taxon>Metazoa</taxon>
        <taxon>Spiralia</taxon>
        <taxon>Lophotrochozoa</taxon>
        <taxon>Platyhelminthes</taxon>
        <taxon>Trematoda</taxon>
        <taxon>Digenea</taxon>
        <taxon>Strigeidida</taxon>
        <taxon>Schistosomatoidea</taxon>
        <taxon>Schistosomatidae</taxon>
        <taxon>Schistosoma</taxon>
    </lineage>
</organism>
<evidence type="ECO:0000256" key="6">
    <source>
        <dbReference type="ARBA" id="ARBA00022989"/>
    </source>
</evidence>
<dbReference type="GO" id="GO:0005886">
    <property type="term" value="C:plasma membrane"/>
    <property type="evidence" value="ECO:0007669"/>
    <property type="project" value="InterPro"/>
</dbReference>
<keyword evidence="8" id="KW-0325">Glycoprotein</keyword>
<dbReference type="OrthoDB" id="6252479at2759"/>
<keyword evidence="3" id="KW-0677">Repeat</keyword>
<dbReference type="EMBL" id="SKCS01000058">
    <property type="protein sequence ID" value="TNN18960.1"/>
    <property type="molecule type" value="Genomic_DNA"/>
</dbReference>
<gene>
    <name evidence="11" type="ORF">EWB00_009587</name>
</gene>
<reference evidence="11 12" key="1">
    <citation type="submission" date="2019-03" db="EMBL/GenBank/DDBJ databases">
        <title>An improved genome assembly of the fluke Schistosoma japonicum.</title>
        <authorList>
            <person name="Hu W."/>
            <person name="Luo F."/>
            <person name="Yin M."/>
            <person name="Mo X."/>
            <person name="Sun C."/>
            <person name="Wu Q."/>
            <person name="Zhu B."/>
            <person name="Xiang M."/>
            <person name="Wang J."/>
            <person name="Wang Y."/>
            <person name="Zhang T."/>
            <person name="Xu B."/>
            <person name="Zheng H."/>
            <person name="Feng Z."/>
        </authorList>
    </citation>
    <scope>NUCLEOTIDE SEQUENCE [LARGE SCALE GENOMIC DNA]</scope>
    <source>
        <strain evidence="11">HuSjv2</strain>
        <tissue evidence="11">Worms</tissue>
    </source>
</reference>
<dbReference type="Pfam" id="PF08266">
    <property type="entry name" value="Cadherin_2"/>
    <property type="match status" value="1"/>
</dbReference>
<comment type="subcellular location">
    <subcellularLocation>
        <location evidence="1">Membrane</location>
        <topology evidence="1">Single-pass membrane protein</topology>
    </subcellularLocation>
</comment>
<comment type="caution">
    <text evidence="11">The sequence shown here is derived from an EMBL/GenBank/DDBJ whole genome shotgun (WGS) entry which is preliminary data.</text>
</comment>
<feature type="domain" description="Cadherin" evidence="10">
    <location>
        <begin position="48"/>
        <end position="122"/>
    </location>
</feature>
<dbReference type="GO" id="GO:0007156">
    <property type="term" value="P:homophilic cell adhesion via plasma membrane adhesion molecules"/>
    <property type="evidence" value="ECO:0007669"/>
    <property type="project" value="InterPro"/>
</dbReference>
<evidence type="ECO:0000256" key="4">
    <source>
        <dbReference type="ARBA" id="ARBA00022837"/>
    </source>
</evidence>
<keyword evidence="5" id="KW-0130">Cell adhesion</keyword>
<evidence type="ECO:0000313" key="11">
    <source>
        <dbReference type="EMBL" id="TNN18960.1"/>
    </source>
</evidence>
<dbReference type="GO" id="GO:0005509">
    <property type="term" value="F:calcium ion binding"/>
    <property type="evidence" value="ECO:0007669"/>
    <property type="project" value="UniProtKB-UniRule"/>
</dbReference>
<evidence type="ECO:0000256" key="5">
    <source>
        <dbReference type="ARBA" id="ARBA00022889"/>
    </source>
</evidence>
<evidence type="ECO:0000256" key="1">
    <source>
        <dbReference type="ARBA" id="ARBA00004167"/>
    </source>
</evidence>
<dbReference type="Proteomes" id="UP000311919">
    <property type="component" value="Unassembled WGS sequence"/>
</dbReference>
<keyword evidence="2" id="KW-0812">Transmembrane</keyword>
<accession>A0A4Z2DS05</accession>
<keyword evidence="6" id="KW-1133">Transmembrane helix</keyword>
<evidence type="ECO:0000256" key="2">
    <source>
        <dbReference type="ARBA" id="ARBA00022692"/>
    </source>
</evidence>
<sequence>MSITYRIQEELPYGSLVGNLFNDVKKLYENYSFITSTTMLHSIKQLRKFELSAYHSNVKQMNQFFKLDQQTGDLFIQNRIDYEEICPKLLMHTTFHLYNSTDERWIPILIYIDDINDNQPKFYDINTLKPLNYFNVSIYENIPIVNDDDIGENSEITCSIHIDNDKDNWLKYSHITINLINNGQINNQYLYTLQILRNNDHSNELLINNQYDTMTLSTFTSSIIFLLITCNDNGKPTILTSSISLTIKLVDTKQSIELCFEQTTYELIIEETNQTLMNILRPQLLNVVNSVKFSLISLSRNKYPLINWEIIDVYTLQIRIEDMGYPIKLTSLETINIYVNDINDNSPKWYHTIESTSIQLNSMNNIIIYHIKPIWEINSNSPIELSTQLNAYDLDNEDNGKFHMYIIEPIYEYQEFIGNNRLPLPINAIDITSNGNVTLYIDQLEEIYEYYVFVRVQDHGIHRQLYTDGYLLIHLPIQTINKLELHNQHLQHLQHHHSNTNVTISYYDTFNTSQLHIESMHSTWLGLHELQFYHSQHMTTNPYSRDQLINNNNEINNCYHNSNDTSQQIIQQSIGYELFYPNNIMTSYNFNENEPYNAINTTVTTISNIY</sequence>
<evidence type="ECO:0000313" key="12">
    <source>
        <dbReference type="Proteomes" id="UP000311919"/>
    </source>
</evidence>
<dbReference type="CDD" id="cd11304">
    <property type="entry name" value="Cadherin_repeat"/>
    <property type="match status" value="2"/>
</dbReference>
<dbReference type="InterPro" id="IPR050174">
    <property type="entry name" value="Protocadherin/Cadherin-CA"/>
</dbReference>
<name>A0A4Z2DS05_SCHJA</name>
<dbReference type="PANTHER" id="PTHR24028">
    <property type="entry name" value="CADHERIN-87A"/>
    <property type="match status" value="1"/>
</dbReference>
<dbReference type="Gene3D" id="2.60.40.60">
    <property type="entry name" value="Cadherins"/>
    <property type="match status" value="3"/>
</dbReference>
<feature type="domain" description="Cadherin" evidence="10">
    <location>
        <begin position="306"/>
        <end position="349"/>
    </location>
</feature>
<dbReference type="InterPro" id="IPR013164">
    <property type="entry name" value="Cadherin_N"/>
</dbReference>
<dbReference type="InterPro" id="IPR020894">
    <property type="entry name" value="Cadherin_CS"/>
</dbReference>
<dbReference type="InterPro" id="IPR015919">
    <property type="entry name" value="Cadherin-like_sf"/>
</dbReference>
<dbReference type="AlphaFoldDB" id="A0A4Z2DS05"/>
<keyword evidence="4 9" id="KW-0106">Calcium</keyword>